<feature type="domain" description="Plasmid pRiA4b Orf3-like" evidence="1">
    <location>
        <begin position="2"/>
        <end position="54"/>
    </location>
</feature>
<gene>
    <name evidence="2" type="ORF">GCM10011415_02770</name>
</gene>
<proteinExistence type="predicted"/>
<name>A0A8J2ZG79_9RHOB</name>
<organism evidence="2 3">
    <name type="scientific">Salipiger pallidus</name>
    <dbReference type="NCBI Taxonomy" id="1775170"/>
    <lineage>
        <taxon>Bacteria</taxon>
        <taxon>Pseudomonadati</taxon>
        <taxon>Pseudomonadota</taxon>
        <taxon>Alphaproteobacteria</taxon>
        <taxon>Rhodobacterales</taxon>
        <taxon>Roseobacteraceae</taxon>
        <taxon>Salipiger</taxon>
    </lineage>
</organism>
<evidence type="ECO:0000313" key="3">
    <source>
        <dbReference type="Proteomes" id="UP000617145"/>
    </source>
</evidence>
<dbReference type="Gene3D" id="3.10.290.30">
    <property type="entry name" value="MM3350-like"/>
    <property type="match status" value="1"/>
</dbReference>
<evidence type="ECO:0000259" key="1">
    <source>
        <dbReference type="Pfam" id="PF07929"/>
    </source>
</evidence>
<dbReference type="PANTHER" id="PTHR41878:SF1">
    <property type="entry name" value="TNPR PROTEIN"/>
    <property type="match status" value="1"/>
</dbReference>
<reference evidence="2" key="1">
    <citation type="journal article" date="2014" name="Int. J. Syst. Evol. Microbiol.">
        <title>Complete genome sequence of Corynebacterium casei LMG S-19264T (=DSM 44701T), isolated from a smear-ripened cheese.</title>
        <authorList>
            <consortium name="US DOE Joint Genome Institute (JGI-PGF)"/>
            <person name="Walter F."/>
            <person name="Albersmeier A."/>
            <person name="Kalinowski J."/>
            <person name="Ruckert C."/>
        </authorList>
    </citation>
    <scope>NUCLEOTIDE SEQUENCE</scope>
    <source>
        <strain evidence="2">CGMCC 1.15762</strain>
    </source>
</reference>
<comment type="caution">
    <text evidence="2">The sequence shown here is derived from an EMBL/GenBank/DDBJ whole genome shotgun (WGS) entry which is preliminary data.</text>
</comment>
<dbReference type="AlphaFoldDB" id="A0A8J2ZG79"/>
<dbReference type="SUPFAM" id="SSF159941">
    <property type="entry name" value="MM3350-like"/>
    <property type="match status" value="1"/>
</dbReference>
<dbReference type="InterPro" id="IPR024047">
    <property type="entry name" value="MM3350-like_sf"/>
</dbReference>
<dbReference type="Proteomes" id="UP000617145">
    <property type="component" value="Unassembled WGS sequence"/>
</dbReference>
<keyword evidence="3" id="KW-1185">Reference proteome</keyword>
<dbReference type="Pfam" id="PF07929">
    <property type="entry name" value="PRiA4_ORF3"/>
    <property type="match status" value="1"/>
</dbReference>
<dbReference type="InterPro" id="IPR012912">
    <property type="entry name" value="Plasmid_pRiA4b_Orf3-like"/>
</dbReference>
<dbReference type="EMBL" id="BMJV01000001">
    <property type="protein sequence ID" value="GGG60322.1"/>
    <property type="molecule type" value="Genomic_DNA"/>
</dbReference>
<dbReference type="PANTHER" id="PTHR41878">
    <property type="entry name" value="LEXA REPRESSOR-RELATED"/>
    <property type="match status" value="1"/>
</dbReference>
<sequence length="82" mass="9058">MTYPLLLTAAAACPPEDVGGARGYEELLEALANPNHEQHTYMVHWSGGNFDAEDAGIASIIERFDRLAKIWAPRPRKPKPTI</sequence>
<protein>
    <recommendedName>
        <fullName evidence="1">Plasmid pRiA4b Orf3-like domain-containing protein</fullName>
    </recommendedName>
</protein>
<evidence type="ECO:0000313" key="2">
    <source>
        <dbReference type="EMBL" id="GGG60322.1"/>
    </source>
</evidence>
<reference evidence="2" key="2">
    <citation type="submission" date="2020-09" db="EMBL/GenBank/DDBJ databases">
        <authorList>
            <person name="Sun Q."/>
            <person name="Zhou Y."/>
        </authorList>
    </citation>
    <scope>NUCLEOTIDE SEQUENCE</scope>
    <source>
        <strain evidence="2">CGMCC 1.15762</strain>
    </source>
</reference>
<accession>A0A8J2ZG79</accession>